<evidence type="ECO:0000313" key="3">
    <source>
        <dbReference type="Proteomes" id="UP000244978"/>
    </source>
</evidence>
<dbReference type="Proteomes" id="UP000244978">
    <property type="component" value="Unassembled WGS sequence"/>
</dbReference>
<proteinExistence type="predicted"/>
<dbReference type="Pfam" id="PF13483">
    <property type="entry name" value="Lactamase_B_3"/>
    <property type="match status" value="1"/>
</dbReference>
<gene>
    <name evidence="2" type="ORF">DF220_04285</name>
</gene>
<dbReference type="OrthoDB" id="3190691at2"/>
<dbReference type="InterPro" id="IPR036866">
    <property type="entry name" value="RibonucZ/Hydroxyglut_hydro"/>
</dbReference>
<dbReference type="SMART" id="SM00849">
    <property type="entry name" value="Lactamase_B"/>
    <property type="match status" value="1"/>
</dbReference>
<comment type="caution">
    <text evidence="2">The sequence shown here is derived from an EMBL/GenBank/DDBJ whole genome shotgun (WGS) entry which is preliminary data.</text>
</comment>
<dbReference type="InterPro" id="IPR050114">
    <property type="entry name" value="UPF0173_UPF0282_UlaG_hydrolase"/>
</dbReference>
<keyword evidence="2" id="KW-0378">Hydrolase</keyword>
<dbReference type="SUPFAM" id="SSF56281">
    <property type="entry name" value="Metallo-hydrolase/oxidoreductase"/>
    <property type="match status" value="1"/>
</dbReference>
<protein>
    <submittedName>
        <fullName evidence="2">MBL fold metallo-hydrolase</fullName>
    </submittedName>
</protein>
<accession>A0A2U1SZU3</accession>
<organism evidence="2 3">
    <name type="scientific">Homoserinimonas hongtaonis</name>
    <dbReference type="NCBI Taxonomy" id="2079791"/>
    <lineage>
        <taxon>Bacteria</taxon>
        <taxon>Bacillati</taxon>
        <taxon>Actinomycetota</taxon>
        <taxon>Actinomycetes</taxon>
        <taxon>Micrococcales</taxon>
        <taxon>Microbacteriaceae</taxon>
        <taxon>Homoserinimonas</taxon>
    </lineage>
</organism>
<dbReference type="Gene3D" id="3.60.15.10">
    <property type="entry name" value="Ribonuclease Z/Hydroxyacylglutathione hydrolase-like"/>
    <property type="match status" value="1"/>
</dbReference>
<dbReference type="InterPro" id="IPR001279">
    <property type="entry name" value="Metallo-B-lactamas"/>
</dbReference>
<sequence length="210" mass="22282">MRITKREHACLDVEKNGERLIIDPGSFTAPFDVDGIVAVVVTHEHPDHWTPEHLSRILDANPGIPIYGPPGVVSAAKDFAVTAVAEGDEISAGGFTLRFFGRDHAVIHSSIPVVNNVGVLVDGTLYYPGDSYTVPPVAVELLATPAGGPWLKIGEVIDFVLTVRPARAFPTHTAPLSPIGIGMVNSRLTEQVATFGGTYLALEPGDTIDA</sequence>
<keyword evidence="3" id="KW-1185">Reference proteome</keyword>
<reference evidence="3" key="1">
    <citation type="submission" date="2018-04" db="EMBL/GenBank/DDBJ databases">
        <authorList>
            <person name="Liu S."/>
            <person name="Wang Z."/>
            <person name="Li J."/>
        </authorList>
    </citation>
    <scope>NUCLEOTIDE SEQUENCE [LARGE SCALE GENOMIC DNA]</scope>
    <source>
        <strain evidence="3">S1194</strain>
    </source>
</reference>
<dbReference type="KEGG" id="salc:C2138_09170"/>
<dbReference type="EMBL" id="QEEX01000001">
    <property type="protein sequence ID" value="PWB97141.1"/>
    <property type="molecule type" value="Genomic_DNA"/>
</dbReference>
<dbReference type="AlphaFoldDB" id="A0A2U1SZU3"/>
<feature type="domain" description="Metallo-beta-lactamase" evidence="1">
    <location>
        <begin position="7"/>
        <end position="172"/>
    </location>
</feature>
<evidence type="ECO:0000313" key="2">
    <source>
        <dbReference type="EMBL" id="PWB97141.1"/>
    </source>
</evidence>
<dbReference type="PANTHER" id="PTHR43546">
    <property type="entry name" value="UPF0173 METAL-DEPENDENT HYDROLASE MJ1163-RELATED"/>
    <property type="match status" value="1"/>
</dbReference>
<evidence type="ECO:0000259" key="1">
    <source>
        <dbReference type="SMART" id="SM00849"/>
    </source>
</evidence>
<dbReference type="PANTHER" id="PTHR43546:SF3">
    <property type="entry name" value="UPF0173 METAL-DEPENDENT HYDROLASE MJ1163"/>
    <property type="match status" value="1"/>
</dbReference>
<dbReference type="RefSeq" id="WP_108517268.1">
    <property type="nucleotide sequence ID" value="NZ_CP026951.1"/>
</dbReference>
<dbReference type="GO" id="GO:0016787">
    <property type="term" value="F:hydrolase activity"/>
    <property type="evidence" value="ECO:0007669"/>
    <property type="project" value="UniProtKB-KW"/>
</dbReference>
<name>A0A2U1SZU3_9MICO</name>